<organism evidence="1 2">
    <name type="scientific">Legionella pneumophila subsp. pneumophila</name>
    <dbReference type="NCBI Taxonomy" id="91891"/>
    <lineage>
        <taxon>Bacteria</taxon>
        <taxon>Pseudomonadati</taxon>
        <taxon>Pseudomonadota</taxon>
        <taxon>Gammaproteobacteria</taxon>
        <taxon>Legionellales</taxon>
        <taxon>Legionellaceae</taxon>
        <taxon>Legionella</taxon>
    </lineage>
</organism>
<dbReference type="EMBL" id="QWDR01000001">
    <property type="protein sequence ID" value="RJY34968.1"/>
    <property type="molecule type" value="Genomic_DNA"/>
</dbReference>
<protein>
    <submittedName>
        <fullName evidence="1">Uncharacterized protein</fullName>
    </submittedName>
</protein>
<evidence type="ECO:0000313" key="2">
    <source>
        <dbReference type="Proteomes" id="UP000277145"/>
    </source>
</evidence>
<name>A0A3A6UUC8_LEGPN</name>
<comment type="caution">
    <text evidence="1">The sequence shown here is derived from an EMBL/GenBank/DDBJ whole genome shotgun (WGS) entry which is preliminary data.</text>
</comment>
<evidence type="ECO:0000313" key="1">
    <source>
        <dbReference type="EMBL" id="RJY34968.1"/>
    </source>
</evidence>
<reference evidence="1 2" key="1">
    <citation type="submission" date="2018-08" db="EMBL/GenBank/DDBJ databases">
        <title>Genome Sequences of Legionella pneumophila subsp. pneumophila Isolates, Recovered from a Drinking Water System in a Large Builging.</title>
        <authorList>
            <person name="Gomez-Alvarez V."/>
            <person name="Boczek L."/>
            <person name="King D."/>
            <person name="Pemberton A."/>
            <person name="Pfaller S."/>
            <person name="Rodgers M."/>
            <person name="Santodomingo J."/>
            <person name="Revetta R."/>
        </authorList>
    </citation>
    <scope>NUCLEOTIDE SEQUENCE [LARGE SCALE GENOMIC DNA]</scope>
    <source>
        <strain evidence="1 2">L01C.1</strain>
    </source>
</reference>
<sequence>MDSTAAFFWNSTEKKLSYMVINSNLQTRVKPQTTGKLKELDSKTLKNEISKMIKSFYDEIEKIFESSPNHNITIEWKIVNSGNPAPLFNTKLHKPSDSTNFVSNLFDKYFNELKEKYPSLRKAKEQYRGLPDRIVLNKLKIALNDYGLVENKRGNSYLHHLWALALHLTKSTCDKKIKSMKKLLIPDEQMQIKPKKRQTKS</sequence>
<dbReference type="RefSeq" id="WP_015961335.1">
    <property type="nucleotide sequence ID" value="NZ_CP021281.1"/>
</dbReference>
<gene>
    <name evidence="1" type="ORF">D1H98_09455</name>
</gene>
<dbReference type="Proteomes" id="UP000277145">
    <property type="component" value="Unassembled WGS sequence"/>
</dbReference>
<dbReference type="AlphaFoldDB" id="A0A3A6UUC8"/>
<accession>A0A3A6UUC8</accession>
<proteinExistence type="predicted"/>